<evidence type="ECO:0000313" key="4">
    <source>
        <dbReference type="Proteomes" id="UP001165283"/>
    </source>
</evidence>
<dbReference type="RefSeq" id="WP_252441721.1">
    <property type="nucleotide sequence ID" value="NZ_JAGSOV010000050.1"/>
</dbReference>
<keyword evidence="4" id="KW-1185">Reference proteome</keyword>
<evidence type="ECO:0000256" key="2">
    <source>
        <dbReference type="ARBA" id="ARBA00022679"/>
    </source>
</evidence>
<organism evidence="3 4">
    <name type="scientific">Pseudonocardia humida</name>
    <dbReference type="NCBI Taxonomy" id="2800819"/>
    <lineage>
        <taxon>Bacteria</taxon>
        <taxon>Bacillati</taxon>
        <taxon>Actinomycetota</taxon>
        <taxon>Actinomycetes</taxon>
        <taxon>Pseudonocardiales</taxon>
        <taxon>Pseudonocardiaceae</taxon>
        <taxon>Pseudonocardia</taxon>
    </lineage>
</organism>
<keyword evidence="2" id="KW-0808">Transferase</keyword>
<comment type="caution">
    <text evidence="3">The sequence shown here is derived from an EMBL/GenBank/DDBJ whole genome shotgun (WGS) entry which is preliminary data.</text>
</comment>
<accession>A0ABT1A561</accession>
<dbReference type="InterPro" id="IPR051159">
    <property type="entry name" value="Hexapeptide_acetyltransf"/>
</dbReference>
<dbReference type="Pfam" id="PF00132">
    <property type="entry name" value="Hexapep"/>
    <property type="match status" value="1"/>
</dbReference>
<evidence type="ECO:0000256" key="1">
    <source>
        <dbReference type="ARBA" id="ARBA00007274"/>
    </source>
</evidence>
<sequence length="192" mass="20039">MSLVSRARTVLAQPGEVVPAVRGLLGPARRATSCASPPRIRGKVRIANSGALHLGRALTIDGMPFPTKIEVRAGAELRIGTGCFLNYGVDIVAGERIVIGDSVLVGPLVSIVDDDMHQIEPGRGRRVAPITIGDDVWLGRGVTVLPGTTIGDHSVIAAGSVVRGDVPAKVVAGGTPAKVLRELDIPDGWRRI</sequence>
<dbReference type="Proteomes" id="UP001165283">
    <property type="component" value="Unassembled WGS sequence"/>
</dbReference>
<dbReference type="SUPFAM" id="SSF51161">
    <property type="entry name" value="Trimeric LpxA-like enzymes"/>
    <property type="match status" value="1"/>
</dbReference>
<reference evidence="3" key="1">
    <citation type="submission" date="2021-04" db="EMBL/GenBank/DDBJ databases">
        <title>Pseudonocardia sp. nov., isolated from sandy soil of mangrove forest.</title>
        <authorList>
            <person name="Zan Z."/>
            <person name="Huang R."/>
            <person name="Liu W."/>
        </authorList>
    </citation>
    <scope>NUCLEOTIDE SEQUENCE</scope>
    <source>
        <strain evidence="3">S2-4</strain>
    </source>
</reference>
<dbReference type="GO" id="GO:0016746">
    <property type="term" value="F:acyltransferase activity"/>
    <property type="evidence" value="ECO:0007669"/>
    <property type="project" value="UniProtKB-KW"/>
</dbReference>
<name>A0ABT1A561_9PSEU</name>
<dbReference type="InterPro" id="IPR001451">
    <property type="entry name" value="Hexapep"/>
</dbReference>
<dbReference type="PANTHER" id="PTHR23416:SF23">
    <property type="entry name" value="ACETYLTRANSFERASE C18B11.09C-RELATED"/>
    <property type="match status" value="1"/>
</dbReference>
<dbReference type="Gene3D" id="2.160.10.10">
    <property type="entry name" value="Hexapeptide repeat proteins"/>
    <property type="match status" value="1"/>
</dbReference>
<gene>
    <name evidence="3" type="ORF">KDL28_23705</name>
</gene>
<protein>
    <submittedName>
        <fullName evidence="3">Acyltransferase</fullName>
    </submittedName>
</protein>
<dbReference type="CDD" id="cd04647">
    <property type="entry name" value="LbH_MAT_like"/>
    <property type="match status" value="1"/>
</dbReference>
<comment type="similarity">
    <text evidence="1">Belongs to the transferase hexapeptide repeat family.</text>
</comment>
<keyword evidence="3" id="KW-0012">Acyltransferase</keyword>
<dbReference type="PANTHER" id="PTHR23416">
    <property type="entry name" value="SIALIC ACID SYNTHASE-RELATED"/>
    <property type="match status" value="1"/>
</dbReference>
<dbReference type="EMBL" id="JAGSOV010000050">
    <property type="protein sequence ID" value="MCO1658071.1"/>
    <property type="molecule type" value="Genomic_DNA"/>
</dbReference>
<evidence type="ECO:0000313" key="3">
    <source>
        <dbReference type="EMBL" id="MCO1658071.1"/>
    </source>
</evidence>
<dbReference type="InterPro" id="IPR011004">
    <property type="entry name" value="Trimer_LpxA-like_sf"/>
</dbReference>
<proteinExistence type="inferred from homology"/>